<dbReference type="EMBL" id="JARBJD010000332">
    <property type="protein sequence ID" value="KAK2943708.1"/>
    <property type="molecule type" value="Genomic_DNA"/>
</dbReference>
<keyword evidence="2" id="KW-1185">Reference proteome</keyword>
<evidence type="ECO:0000313" key="1">
    <source>
        <dbReference type="EMBL" id="KAK2943708.1"/>
    </source>
</evidence>
<sequence>MEKMRHLSKRELRSLPTYHWQPSWFNPTIFPMVETSFQEPLPPFVTSDSICGHERVIFRASNFQTIFLNKYALPGCLTRVDILFGVGLIRNIVEPRSFQTFHVAAESLSNAECLTSWPTNPPPSTSARVGRAADSMRYCGNGALIHASQSVARSDPWKVQTSPENPSFGFVDVGLEIDLRHDRPSTLRVFGNKEEQRTVFYDVPRCPMRISVRLGETDSTATLMNFGHQEEGTEMQRWLFYQFKKW</sequence>
<comment type="caution">
    <text evidence="1">The sequence shown here is derived from an EMBL/GenBank/DDBJ whole genome shotgun (WGS) entry which is preliminary data.</text>
</comment>
<name>A0ABQ9WWL6_9EUKA</name>
<accession>A0ABQ9WWL6</accession>
<dbReference type="Proteomes" id="UP001281761">
    <property type="component" value="Unassembled WGS sequence"/>
</dbReference>
<proteinExistence type="predicted"/>
<gene>
    <name evidence="1" type="ORF">BLNAU_21359</name>
</gene>
<reference evidence="1 2" key="1">
    <citation type="journal article" date="2022" name="bioRxiv">
        <title>Genomics of Preaxostyla Flagellates Illuminates Evolutionary Transitions and the Path Towards Mitochondrial Loss.</title>
        <authorList>
            <person name="Novak L.V.F."/>
            <person name="Treitli S.C."/>
            <person name="Pyrih J."/>
            <person name="Halakuc P."/>
            <person name="Pipaliya S.V."/>
            <person name="Vacek V."/>
            <person name="Brzon O."/>
            <person name="Soukal P."/>
            <person name="Eme L."/>
            <person name="Dacks J.B."/>
            <person name="Karnkowska A."/>
            <person name="Elias M."/>
            <person name="Hampl V."/>
        </authorList>
    </citation>
    <scope>NUCLEOTIDE SEQUENCE [LARGE SCALE GENOMIC DNA]</scope>
    <source>
        <strain evidence="1">NAU3</strain>
        <tissue evidence="1">Gut</tissue>
    </source>
</reference>
<protein>
    <submittedName>
        <fullName evidence="1">Uncharacterized protein</fullName>
    </submittedName>
</protein>
<evidence type="ECO:0000313" key="2">
    <source>
        <dbReference type="Proteomes" id="UP001281761"/>
    </source>
</evidence>
<organism evidence="1 2">
    <name type="scientific">Blattamonas nauphoetae</name>
    <dbReference type="NCBI Taxonomy" id="2049346"/>
    <lineage>
        <taxon>Eukaryota</taxon>
        <taxon>Metamonada</taxon>
        <taxon>Preaxostyla</taxon>
        <taxon>Oxymonadida</taxon>
        <taxon>Blattamonas</taxon>
    </lineage>
</organism>